<dbReference type="InterPro" id="IPR004358">
    <property type="entry name" value="Sig_transdc_His_kin-like_C"/>
</dbReference>
<dbReference type="SMART" id="SM00388">
    <property type="entry name" value="HisKA"/>
    <property type="match status" value="1"/>
</dbReference>
<dbReference type="STRING" id="1344003.SAMN05445060_0579"/>
<dbReference type="EC" id="2.7.13.3" evidence="3"/>
<dbReference type="InterPro" id="IPR003594">
    <property type="entry name" value="HATPase_dom"/>
</dbReference>
<dbReference type="Gene3D" id="6.10.340.10">
    <property type="match status" value="1"/>
</dbReference>
<dbReference type="Pfam" id="PF02518">
    <property type="entry name" value="HATPase_c"/>
    <property type="match status" value="1"/>
</dbReference>
<comment type="subcellular location">
    <subcellularLocation>
        <location evidence="2">Cell membrane</location>
    </subcellularLocation>
</comment>
<dbReference type="PANTHER" id="PTHR45436:SF5">
    <property type="entry name" value="SENSOR HISTIDINE KINASE TRCS"/>
    <property type="match status" value="1"/>
</dbReference>
<dbReference type="GO" id="GO:0000155">
    <property type="term" value="F:phosphorelay sensor kinase activity"/>
    <property type="evidence" value="ECO:0007669"/>
    <property type="project" value="InterPro"/>
</dbReference>
<dbReference type="SUPFAM" id="SSF47384">
    <property type="entry name" value="Homodimeric domain of signal transducing histidine kinase"/>
    <property type="match status" value="1"/>
</dbReference>
<keyword evidence="5" id="KW-0808">Transferase</keyword>
<dbReference type="PANTHER" id="PTHR45436">
    <property type="entry name" value="SENSOR HISTIDINE KINASE YKOH"/>
    <property type="match status" value="1"/>
</dbReference>
<gene>
    <name evidence="13" type="ORF">SAMN05445060_0579</name>
</gene>
<dbReference type="CDD" id="cd00082">
    <property type="entry name" value="HisKA"/>
    <property type="match status" value="1"/>
</dbReference>
<dbReference type="GO" id="GO:0005886">
    <property type="term" value="C:plasma membrane"/>
    <property type="evidence" value="ECO:0007669"/>
    <property type="project" value="UniProtKB-SubCell"/>
</dbReference>
<dbReference type="PROSITE" id="PS50109">
    <property type="entry name" value="HIS_KIN"/>
    <property type="match status" value="1"/>
</dbReference>
<dbReference type="InterPro" id="IPR005467">
    <property type="entry name" value="His_kinase_dom"/>
</dbReference>
<comment type="catalytic activity">
    <reaction evidence="1">
        <text>ATP + protein L-histidine = ADP + protein N-phospho-L-histidine.</text>
        <dbReference type="EC" id="2.7.13.3"/>
    </reaction>
</comment>
<evidence type="ECO:0000313" key="13">
    <source>
        <dbReference type="EMBL" id="SIR74243.1"/>
    </source>
</evidence>
<reference evidence="13 14" key="1">
    <citation type="submission" date="2017-01" db="EMBL/GenBank/DDBJ databases">
        <authorList>
            <person name="Mah S.A."/>
            <person name="Swanson W.J."/>
            <person name="Moy G.W."/>
            <person name="Vacquier V.D."/>
        </authorList>
    </citation>
    <scope>NUCLEOTIDE SEQUENCE [LARGE SCALE GENOMIC DNA]</scope>
    <source>
        <strain evidence="13 14">CPCC 203464</strain>
    </source>
</reference>
<dbReference type="InterPro" id="IPR003661">
    <property type="entry name" value="HisK_dim/P_dom"/>
</dbReference>
<dbReference type="AlphaFoldDB" id="A0A1N7DEH2"/>
<dbReference type="InterPro" id="IPR050428">
    <property type="entry name" value="TCS_sensor_his_kinase"/>
</dbReference>
<keyword evidence="7 13" id="KW-0418">Kinase</keyword>
<dbReference type="RefSeq" id="WP_083709228.1">
    <property type="nucleotide sequence ID" value="NZ_FTNT01000002.1"/>
</dbReference>
<name>A0A1N7DEH2_9NOCA</name>
<keyword evidence="6 11" id="KW-0812">Transmembrane</keyword>
<evidence type="ECO:0000256" key="11">
    <source>
        <dbReference type="SAM" id="Phobius"/>
    </source>
</evidence>
<dbReference type="Pfam" id="PF00512">
    <property type="entry name" value="HisKA"/>
    <property type="match status" value="1"/>
</dbReference>
<dbReference type="Gene3D" id="3.30.565.10">
    <property type="entry name" value="Histidine kinase-like ATPase, C-terminal domain"/>
    <property type="match status" value="1"/>
</dbReference>
<feature type="domain" description="Histidine kinase" evidence="12">
    <location>
        <begin position="243"/>
        <end position="449"/>
    </location>
</feature>
<dbReference type="PRINTS" id="PR00344">
    <property type="entry name" value="BCTRLSENSOR"/>
</dbReference>
<keyword evidence="8 11" id="KW-1133">Transmembrane helix</keyword>
<keyword evidence="4" id="KW-0597">Phosphoprotein</keyword>
<dbReference type="EMBL" id="FTNT01000002">
    <property type="protein sequence ID" value="SIR74243.1"/>
    <property type="molecule type" value="Genomic_DNA"/>
</dbReference>
<evidence type="ECO:0000256" key="2">
    <source>
        <dbReference type="ARBA" id="ARBA00004236"/>
    </source>
</evidence>
<dbReference type="InterPro" id="IPR036097">
    <property type="entry name" value="HisK_dim/P_sf"/>
</dbReference>
<dbReference type="SMART" id="SM00387">
    <property type="entry name" value="HATPase_c"/>
    <property type="match status" value="1"/>
</dbReference>
<evidence type="ECO:0000256" key="10">
    <source>
        <dbReference type="ARBA" id="ARBA00023136"/>
    </source>
</evidence>
<evidence type="ECO:0000256" key="3">
    <source>
        <dbReference type="ARBA" id="ARBA00012438"/>
    </source>
</evidence>
<accession>A0A1N7DEH2</accession>
<evidence type="ECO:0000256" key="8">
    <source>
        <dbReference type="ARBA" id="ARBA00022989"/>
    </source>
</evidence>
<evidence type="ECO:0000256" key="5">
    <source>
        <dbReference type="ARBA" id="ARBA00022679"/>
    </source>
</evidence>
<keyword evidence="9" id="KW-0902">Two-component regulatory system</keyword>
<evidence type="ECO:0000256" key="6">
    <source>
        <dbReference type="ARBA" id="ARBA00022692"/>
    </source>
</evidence>
<protein>
    <recommendedName>
        <fullName evidence="3">histidine kinase</fullName>
        <ecNumber evidence="3">2.7.13.3</ecNumber>
    </recommendedName>
</protein>
<evidence type="ECO:0000256" key="9">
    <source>
        <dbReference type="ARBA" id="ARBA00023012"/>
    </source>
</evidence>
<dbReference type="SUPFAM" id="SSF55874">
    <property type="entry name" value="ATPase domain of HSP90 chaperone/DNA topoisomerase II/histidine kinase"/>
    <property type="match status" value="1"/>
</dbReference>
<dbReference type="CDD" id="cd00075">
    <property type="entry name" value="HATPase"/>
    <property type="match status" value="1"/>
</dbReference>
<evidence type="ECO:0000256" key="4">
    <source>
        <dbReference type="ARBA" id="ARBA00022553"/>
    </source>
</evidence>
<feature type="transmembrane region" description="Helical" evidence="11">
    <location>
        <begin position="12"/>
        <end position="34"/>
    </location>
</feature>
<dbReference type="OrthoDB" id="5241347at2"/>
<evidence type="ECO:0000256" key="7">
    <source>
        <dbReference type="ARBA" id="ARBA00022777"/>
    </source>
</evidence>
<evidence type="ECO:0000313" key="14">
    <source>
        <dbReference type="Proteomes" id="UP000186218"/>
    </source>
</evidence>
<keyword evidence="10 11" id="KW-0472">Membrane</keyword>
<keyword evidence="14" id="KW-1185">Reference proteome</keyword>
<organism evidence="13 14">
    <name type="scientific">Williamsia sterculiae</name>
    <dbReference type="NCBI Taxonomy" id="1344003"/>
    <lineage>
        <taxon>Bacteria</taxon>
        <taxon>Bacillati</taxon>
        <taxon>Actinomycetota</taxon>
        <taxon>Actinomycetes</taxon>
        <taxon>Mycobacteriales</taxon>
        <taxon>Nocardiaceae</taxon>
        <taxon>Williamsia</taxon>
    </lineage>
</organism>
<evidence type="ECO:0000256" key="1">
    <source>
        <dbReference type="ARBA" id="ARBA00000085"/>
    </source>
</evidence>
<evidence type="ECO:0000259" key="12">
    <source>
        <dbReference type="PROSITE" id="PS50109"/>
    </source>
</evidence>
<dbReference type="Gene3D" id="1.10.287.130">
    <property type="match status" value="1"/>
</dbReference>
<proteinExistence type="predicted"/>
<dbReference type="InterPro" id="IPR036890">
    <property type="entry name" value="HATPase_C_sf"/>
</dbReference>
<sequence>MTRRRRSPSLRLRVTLAAAAVTTAIVVVIGGALWSQLSSSAYRELDGQVNTVSAAVQPSISASNSQTITQSTSQGVLTTVRLAGVKVLGTTTTIPQQADGVTDLTIDDTRYRVKTSSVLSGQGLSGLATVSVAVPLQPTLDRISGQRRTLLLASGGSVVASAILGWLLAGLAIRPLRRLADRTHALPSDAGAAAPERAALLDVHGAREAEELAAAINELLGRIDTERARTHDALVTARDFASVSAHELRTPLTAMRTDLEVLATMNPGPRDRAEIVADLQRAQLRVGETLAALEALAQGNLGGQPMERVDLVDLCDHAASEAHRRHPEVTIELDGPTAVPASANPAGIRLIVSNAITNAIRHGRATRVMVGVHPTSDGPVWLTVDDNGRGVPQEERSSVFGRFVRGAAPISAGSGLGLSLVAQQAELHGGTAELTDSPLGGARLVVRLG</sequence>
<dbReference type="Proteomes" id="UP000186218">
    <property type="component" value="Unassembled WGS sequence"/>
</dbReference>
<feature type="transmembrane region" description="Helical" evidence="11">
    <location>
        <begin position="150"/>
        <end position="173"/>
    </location>
</feature>